<sequence length="177" mass="20394">MEERNRRAECEYGEAAEGTHYEEVDSCYKHGFEYVDEHRVESESESESESAPLLRAIFKKYGDITSGNDVKSSGLLSIFLERIYHVYQRLELAECLDLSRVELQGMISELRLFKMHKLNVGWILERVEYKLIELMETQVCSLQKEISSIKAELLVMKQEVAAIGVIALDEAVRLDLL</sequence>
<dbReference type="InterPro" id="IPR007942">
    <property type="entry name" value="PLipase-like"/>
</dbReference>
<evidence type="ECO:0000313" key="2">
    <source>
        <dbReference type="Proteomes" id="UP000298416"/>
    </source>
</evidence>
<reference evidence="1" key="2">
    <citation type="submission" date="2020-08" db="EMBL/GenBank/DDBJ databases">
        <title>Plant Genome Project.</title>
        <authorList>
            <person name="Zhang R.-G."/>
        </authorList>
    </citation>
    <scope>NUCLEOTIDE SEQUENCE</scope>
    <source>
        <strain evidence="1">Huo1</strain>
        <tissue evidence="1">Leaf</tissue>
    </source>
</reference>
<evidence type="ECO:0000313" key="1">
    <source>
        <dbReference type="EMBL" id="KAG6390637.1"/>
    </source>
</evidence>
<proteinExistence type="predicted"/>
<dbReference type="AlphaFoldDB" id="A0A8X8W955"/>
<dbReference type="Pfam" id="PF05278">
    <property type="entry name" value="PEARLI-4"/>
    <property type="match status" value="1"/>
</dbReference>
<dbReference type="Proteomes" id="UP000298416">
    <property type="component" value="Unassembled WGS sequence"/>
</dbReference>
<dbReference type="PANTHER" id="PTHR35358">
    <property type="entry name" value="OS06G0711100 PROTEIN"/>
    <property type="match status" value="1"/>
</dbReference>
<dbReference type="PANTHER" id="PTHR35358:SF10">
    <property type="entry name" value="PLANT PHOSPHOLIPASE-LIKE PROTEIN"/>
    <property type="match status" value="1"/>
</dbReference>
<gene>
    <name evidence="1" type="ORF">SASPL_148375</name>
</gene>
<keyword evidence="2" id="KW-1185">Reference proteome</keyword>
<accession>A0A8X8W955</accession>
<reference evidence="1" key="1">
    <citation type="submission" date="2018-01" db="EMBL/GenBank/DDBJ databases">
        <authorList>
            <person name="Mao J.F."/>
        </authorList>
    </citation>
    <scope>NUCLEOTIDE SEQUENCE</scope>
    <source>
        <strain evidence="1">Huo1</strain>
        <tissue evidence="1">Leaf</tissue>
    </source>
</reference>
<protein>
    <submittedName>
        <fullName evidence="1">Uncharacterized protein</fullName>
    </submittedName>
</protein>
<organism evidence="1">
    <name type="scientific">Salvia splendens</name>
    <name type="common">Scarlet sage</name>
    <dbReference type="NCBI Taxonomy" id="180675"/>
    <lineage>
        <taxon>Eukaryota</taxon>
        <taxon>Viridiplantae</taxon>
        <taxon>Streptophyta</taxon>
        <taxon>Embryophyta</taxon>
        <taxon>Tracheophyta</taxon>
        <taxon>Spermatophyta</taxon>
        <taxon>Magnoliopsida</taxon>
        <taxon>eudicotyledons</taxon>
        <taxon>Gunneridae</taxon>
        <taxon>Pentapetalae</taxon>
        <taxon>asterids</taxon>
        <taxon>lamiids</taxon>
        <taxon>Lamiales</taxon>
        <taxon>Lamiaceae</taxon>
        <taxon>Nepetoideae</taxon>
        <taxon>Mentheae</taxon>
        <taxon>Salviinae</taxon>
        <taxon>Salvia</taxon>
        <taxon>Salvia subgen. Calosphace</taxon>
        <taxon>core Calosphace</taxon>
    </lineage>
</organism>
<comment type="caution">
    <text evidence="1">The sequence shown here is derived from an EMBL/GenBank/DDBJ whole genome shotgun (WGS) entry which is preliminary data.</text>
</comment>
<name>A0A8X8W955_SALSN</name>
<dbReference type="EMBL" id="PNBA02000019">
    <property type="protein sequence ID" value="KAG6390637.1"/>
    <property type="molecule type" value="Genomic_DNA"/>
</dbReference>